<dbReference type="Proteomes" id="UP000594638">
    <property type="component" value="Unassembled WGS sequence"/>
</dbReference>
<reference evidence="1 2" key="1">
    <citation type="submission" date="2019-12" db="EMBL/GenBank/DDBJ databases">
        <authorList>
            <person name="Alioto T."/>
            <person name="Alioto T."/>
            <person name="Gomez Garrido J."/>
        </authorList>
    </citation>
    <scope>NUCLEOTIDE SEQUENCE [LARGE SCALE GENOMIC DNA]</scope>
</reference>
<dbReference type="AlphaFoldDB" id="A0A8S0SDI2"/>
<evidence type="ECO:0000313" key="2">
    <source>
        <dbReference type="Proteomes" id="UP000594638"/>
    </source>
</evidence>
<evidence type="ECO:0000313" key="1">
    <source>
        <dbReference type="EMBL" id="CAA2990717.1"/>
    </source>
</evidence>
<gene>
    <name evidence="1" type="ORF">OLEA9_A012190</name>
</gene>
<dbReference type="EMBL" id="CACTIH010004370">
    <property type="protein sequence ID" value="CAA2990717.1"/>
    <property type="molecule type" value="Genomic_DNA"/>
</dbReference>
<keyword evidence="2" id="KW-1185">Reference proteome</keyword>
<organism evidence="1 2">
    <name type="scientific">Olea europaea subsp. europaea</name>
    <dbReference type="NCBI Taxonomy" id="158383"/>
    <lineage>
        <taxon>Eukaryota</taxon>
        <taxon>Viridiplantae</taxon>
        <taxon>Streptophyta</taxon>
        <taxon>Embryophyta</taxon>
        <taxon>Tracheophyta</taxon>
        <taxon>Spermatophyta</taxon>
        <taxon>Magnoliopsida</taxon>
        <taxon>eudicotyledons</taxon>
        <taxon>Gunneridae</taxon>
        <taxon>Pentapetalae</taxon>
        <taxon>asterids</taxon>
        <taxon>lamiids</taxon>
        <taxon>Lamiales</taxon>
        <taxon>Oleaceae</taxon>
        <taxon>Oleeae</taxon>
        <taxon>Olea</taxon>
    </lineage>
</organism>
<protein>
    <submittedName>
        <fullName evidence="1">Uncharacterized protein</fullName>
    </submittedName>
</protein>
<comment type="caution">
    <text evidence="1">The sequence shown here is derived from an EMBL/GenBank/DDBJ whole genome shotgun (WGS) entry which is preliminary data.</text>
</comment>
<dbReference type="Gramene" id="OE9A012190T1">
    <property type="protein sequence ID" value="OE9A012190C1"/>
    <property type="gene ID" value="OE9A012190"/>
</dbReference>
<sequence length="118" mass="13177">MAACDQHNPSEQTLLQSHSLVAISNLEAKHLLVLIYLLAFPPCFSLPFNTPDCYSERLHRLNLFGCAQSPQKGPMLVSNCGTGGIVRYDSVTKKFAQYNGRDWIAVRDLLTEFPSSYV</sequence>
<proteinExistence type="predicted"/>
<name>A0A8S0SDI2_OLEEU</name>
<accession>A0A8S0SDI2</accession>